<gene>
    <name evidence="2" type="ordered locus">Rcas_2966</name>
</gene>
<dbReference type="Gene3D" id="3.10.620.30">
    <property type="match status" value="1"/>
</dbReference>
<dbReference type="EMBL" id="CP000804">
    <property type="protein sequence ID" value="ABU59025.1"/>
    <property type="molecule type" value="Genomic_DNA"/>
</dbReference>
<name>A7NN92_ROSCS</name>
<dbReference type="InterPro" id="IPR002931">
    <property type="entry name" value="Transglutaminase-like"/>
</dbReference>
<keyword evidence="3" id="KW-1185">Reference proteome</keyword>
<feature type="domain" description="Transglutaminase-like" evidence="1">
    <location>
        <begin position="101"/>
        <end position="157"/>
    </location>
</feature>
<evidence type="ECO:0000313" key="2">
    <source>
        <dbReference type="EMBL" id="ABU59025.1"/>
    </source>
</evidence>
<dbReference type="STRING" id="383372.Rcas_2966"/>
<accession>A7NN92</accession>
<reference evidence="2 3" key="1">
    <citation type="submission" date="2007-08" db="EMBL/GenBank/DDBJ databases">
        <title>Complete sequence of Roseiflexus castenholzii DSM 13941.</title>
        <authorList>
            <consortium name="US DOE Joint Genome Institute"/>
            <person name="Copeland A."/>
            <person name="Lucas S."/>
            <person name="Lapidus A."/>
            <person name="Barry K."/>
            <person name="Glavina del Rio T."/>
            <person name="Dalin E."/>
            <person name="Tice H."/>
            <person name="Pitluck S."/>
            <person name="Thompson L.S."/>
            <person name="Brettin T."/>
            <person name="Bruce D."/>
            <person name="Detter J.C."/>
            <person name="Han C."/>
            <person name="Tapia R."/>
            <person name="Schmutz J."/>
            <person name="Larimer F."/>
            <person name="Land M."/>
            <person name="Hauser L."/>
            <person name="Kyrpides N."/>
            <person name="Mikhailova N."/>
            <person name="Bryant D.A."/>
            <person name="Hanada S."/>
            <person name="Tsukatani Y."/>
            <person name="Richardson P."/>
        </authorList>
    </citation>
    <scope>NUCLEOTIDE SEQUENCE [LARGE SCALE GENOMIC DNA]</scope>
    <source>
        <strain evidence="3">DSM 13941 / HLO8</strain>
    </source>
</reference>
<evidence type="ECO:0000313" key="3">
    <source>
        <dbReference type="Proteomes" id="UP000000263"/>
    </source>
</evidence>
<dbReference type="AlphaFoldDB" id="A7NN92"/>
<dbReference type="RefSeq" id="WP_012121449.1">
    <property type="nucleotide sequence ID" value="NC_009767.1"/>
</dbReference>
<dbReference type="Proteomes" id="UP000000263">
    <property type="component" value="Chromosome"/>
</dbReference>
<dbReference type="OrthoDB" id="148799at2"/>
<dbReference type="SUPFAM" id="SSF54001">
    <property type="entry name" value="Cysteine proteinases"/>
    <property type="match status" value="1"/>
</dbReference>
<dbReference type="eggNOG" id="COG1305">
    <property type="taxonomic scope" value="Bacteria"/>
</dbReference>
<dbReference type="HOGENOM" id="CLU_064712_0_0_0"/>
<dbReference type="KEGG" id="rca:Rcas_2966"/>
<protein>
    <recommendedName>
        <fullName evidence="1">Transglutaminase-like domain-containing protein</fullName>
    </recommendedName>
</protein>
<evidence type="ECO:0000259" key="1">
    <source>
        <dbReference type="Pfam" id="PF01841"/>
    </source>
</evidence>
<sequence length="298" mass="33527">MTYHTRSAPAATTYAQAGPLTDLSAYRTQLAPLPETIADLCRVVQGVLMHTFWQGRDTRPLTEEHRQALYARSAAVKLAAILHLDDRPLTIARSPDRRLPATSRDHSLLLVALLRHQRVPARSRCGFVTYIAPQHYEEHWLVEYWDDTEGRWILVDPQMDADQRAALNVTFDPLDIPRTRFLSSGAAWQHCRSGTLDPSLFGHLEDRGMHAIRCTLIRDLAALNRVEMQPWDRWGLMLPPDEMLNDADMTLLDTVAHATVGAVATPSADAVEALYASDSRLRPPYPWLVTPGIIPMTI</sequence>
<dbReference type="Pfam" id="PF01841">
    <property type="entry name" value="Transglut_core"/>
    <property type="match status" value="1"/>
</dbReference>
<organism evidence="2 3">
    <name type="scientific">Roseiflexus castenholzii (strain DSM 13941 / HLO8)</name>
    <dbReference type="NCBI Taxonomy" id="383372"/>
    <lineage>
        <taxon>Bacteria</taxon>
        <taxon>Bacillati</taxon>
        <taxon>Chloroflexota</taxon>
        <taxon>Chloroflexia</taxon>
        <taxon>Chloroflexales</taxon>
        <taxon>Roseiflexineae</taxon>
        <taxon>Roseiflexaceae</taxon>
        <taxon>Roseiflexus</taxon>
    </lineage>
</organism>
<proteinExistence type="predicted"/>
<dbReference type="InterPro" id="IPR038765">
    <property type="entry name" value="Papain-like_cys_pep_sf"/>
</dbReference>